<dbReference type="PANTHER" id="PTHR10133">
    <property type="entry name" value="DNA POLYMERASE I"/>
    <property type="match status" value="1"/>
</dbReference>
<dbReference type="InterPro" id="IPR001098">
    <property type="entry name" value="DNA-dir_DNA_pol_A_palm_dom"/>
</dbReference>
<dbReference type="SMART" id="SM00482">
    <property type="entry name" value="POLAc"/>
    <property type="match status" value="1"/>
</dbReference>
<dbReference type="PRINTS" id="PR00868">
    <property type="entry name" value="DNAPOLI"/>
</dbReference>
<evidence type="ECO:0000256" key="7">
    <source>
        <dbReference type="ARBA" id="ARBA00022705"/>
    </source>
</evidence>
<dbReference type="SMART" id="SM00475">
    <property type="entry name" value="53EXOc"/>
    <property type="match status" value="1"/>
</dbReference>
<gene>
    <name evidence="17 21" type="primary">polA</name>
    <name evidence="21" type="ORF">A1OE_1543</name>
</gene>
<dbReference type="SUPFAM" id="SSF47807">
    <property type="entry name" value="5' to 3' exonuclease, C-terminal subdomain"/>
    <property type="match status" value="1"/>
</dbReference>
<keyword evidence="6 17" id="KW-0548">Nucleotidyltransferase</keyword>
<dbReference type="InterPro" id="IPR008918">
    <property type="entry name" value="HhH2"/>
</dbReference>
<keyword evidence="9 17" id="KW-0227">DNA damage</keyword>
<dbReference type="Gene3D" id="1.10.150.20">
    <property type="entry name" value="5' to 3' exonuclease, C-terminal subdomain"/>
    <property type="match status" value="2"/>
</dbReference>
<protein>
    <recommendedName>
        <fullName evidence="4 16">DNA polymerase I</fullName>
        <ecNumber evidence="3 16">2.7.7.7</ecNumber>
    </recommendedName>
</protein>
<evidence type="ECO:0000256" key="5">
    <source>
        <dbReference type="ARBA" id="ARBA00022679"/>
    </source>
</evidence>
<dbReference type="PROSITE" id="PS00447">
    <property type="entry name" value="DNA_POLYMERASE_A"/>
    <property type="match status" value="1"/>
</dbReference>
<evidence type="ECO:0000256" key="11">
    <source>
        <dbReference type="ARBA" id="ARBA00022839"/>
    </source>
</evidence>
<evidence type="ECO:0000256" key="14">
    <source>
        <dbReference type="ARBA" id="ARBA00023204"/>
    </source>
</evidence>
<dbReference type="GO" id="GO:0008409">
    <property type="term" value="F:5'-3' exonuclease activity"/>
    <property type="evidence" value="ECO:0007669"/>
    <property type="project" value="UniProtKB-UniRule"/>
</dbReference>
<dbReference type="FunFam" id="1.10.150.20:FF:000002">
    <property type="entry name" value="DNA polymerase I"/>
    <property type="match status" value="1"/>
</dbReference>
<comment type="similarity">
    <text evidence="1 17">Belongs to the DNA polymerase type-A family.</text>
</comment>
<dbReference type="Gene3D" id="3.30.420.10">
    <property type="entry name" value="Ribonuclease H-like superfamily/Ribonuclease H"/>
    <property type="match status" value="1"/>
</dbReference>
<dbReference type="PANTHER" id="PTHR10133:SF27">
    <property type="entry name" value="DNA POLYMERASE NU"/>
    <property type="match status" value="1"/>
</dbReference>
<dbReference type="eggNOG" id="COG0258">
    <property type="taxonomic scope" value="Bacteria"/>
</dbReference>
<dbReference type="InterPro" id="IPR029060">
    <property type="entry name" value="PIN-like_dom_sf"/>
</dbReference>
<dbReference type="GO" id="GO:0006261">
    <property type="term" value="P:DNA-templated DNA replication"/>
    <property type="evidence" value="ECO:0007669"/>
    <property type="project" value="UniProtKB-UniRule"/>
</dbReference>
<dbReference type="SUPFAM" id="SSF56672">
    <property type="entry name" value="DNA/RNA polymerases"/>
    <property type="match status" value="1"/>
</dbReference>
<dbReference type="InterPro" id="IPR019760">
    <property type="entry name" value="DNA-dir_DNA_pol_A_CS"/>
</dbReference>
<dbReference type="CDD" id="cd08637">
    <property type="entry name" value="DNA_pol_A_pol_I_C"/>
    <property type="match status" value="1"/>
</dbReference>
<dbReference type="InterPro" id="IPR036397">
    <property type="entry name" value="RNaseH_sf"/>
</dbReference>
<keyword evidence="10 17" id="KW-0378">Hydrolase</keyword>
<evidence type="ECO:0000256" key="8">
    <source>
        <dbReference type="ARBA" id="ARBA00022722"/>
    </source>
</evidence>
<accession>K7YJ81</accession>
<keyword evidence="12 17" id="KW-0239">DNA-directed DNA polymerase</keyword>
<dbReference type="FunFam" id="1.20.1060.10:FF:000001">
    <property type="entry name" value="DNA polymerase I"/>
    <property type="match status" value="1"/>
</dbReference>
<dbReference type="CDD" id="cd09859">
    <property type="entry name" value="PIN_53EXO"/>
    <property type="match status" value="1"/>
</dbReference>
<evidence type="ECO:0000256" key="1">
    <source>
        <dbReference type="ARBA" id="ARBA00007705"/>
    </source>
</evidence>
<dbReference type="GO" id="GO:0003677">
    <property type="term" value="F:DNA binding"/>
    <property type="evidence" value="ECO:0007669"/>
    <property type="project" value="UniProtKB-UniRule"/>
</dbReference>
<dbReference type="InterPro" id="IPR012337">
    <property type="entry name" value="RNaseH-like_sf"/>
</dbReference>
<dbReference type="FunFam" id="3.40.50.1010:FF:000001">
    <property type="entry name" value="DNA polymerase I"/>
    <property type="match status" value="1"/>
</dbReference>
<dbReference type="InterPro" id="IPR036279">
    <property type="entry name" value="5-3_exonuclease_C_sf"/>
</dbReference>
<evidence type="ECO:0000256" key="4">
    <source>
        <dbReference type="ARBA" id="ARBA00020311"/>
    </source>
</evidence>
<evidence type="ECO:0000256" key="16">
    <source>
        <dbReference type="NCBIfam" id="TIGR00593"/>
    </source>
</evidence>
<comment type="catalytic activity">
    <reaction evidence="15 17">
        <text>DNA(n) + a 2'-deoxyribonucleoside 5'-triphosphate = DNA(n+1) + diphosphate</text>
        <dbReference type="Rhea" id="RHEA:22508"/>
        <dbReference type="Rhea" id="RHEA-COMP:17339"/>
        <dbReference type="Rhea" id="RHEA-COMP:17340"/>
        <dbReference type="ChEBI" id="CHEBI:33019"/>
        <dbReference type="ChEBI" id="CHEBI:61560"/>
        <dbReference type="ChEBI" id="CHEBI:173112"/>
        <dbReference type="EC" id="2.7.7.7"/>
    </reaction>
</comment>
<evidence type="ECO:0000259" key="20">
    <source>
        <dbReference type="SMART" id="SM00482"/>
    </source>
</evidence>
<dbReference type="Pfam" id="PF01367">
    <property type="entry name" value="5_3_exonuc"/>
    <property type="match status" value="1"/>
</dbReference>
<dbReference type="SUPFAM" id="SSF53098">
    <property type="entry name" value="Ribonuclease H-like"/>
    <property type="match status" value="1"/>
</dbReference>
<dbReference type="EMBL" id="CP003539">
    <property type="protein sequence ID" value="AFX99710.1"/>
    <property type="molecule type" value="Genomic_DNA"/>
</dbReference>
<evidence type="ECO:0000256" key="15">
    <source>
        <dbReference type="ARBA" id="ARBA00049244"/>
    </source>
</evidence>
<keyword evidence="14 17" id="KW-0234">DNA repair</keyword>
<dbReference type="CDD" id="cd06139">
    <property type="entry name" value="DNA_polA_I_Ecoli_like_exo"/>
    <property type="match status" value="1"/>
</dbReference>
<dbReference type="EC" id="2.7.7.7" evidence="3 16"/>
<evidence type="ECO:0000256" key="3">
    <source>
        <dbReference type="ARBA" id="ARBA00012417"/>
    </source>
</evidence>
<dbReference type="InterPro" id="IPR002298">
    <property type="entry name" value="DNA_polymerase_A"/>
</dbReference>
<dbReference type="Pfam" id="PF01612">
    <property type="entry name" value="DNA_pol_A_exo1"/>
    <property type="match status" value="1"/>
</dbReference>
<comment type="subunit">
    <text evidence="2">Single-chain monomer with multiple functions.</text>
</comment>
<keyword evidence="22" id="KW-1185">Reference proteome</keyword>
<dbReference type="GO" id="GO:0008408">
    <property type="term" value="F:3'-5' exonuclease activity"/>
    <property type="evidence" value="ECO:0007669"/>
    <property type="project" value="UniProtKB-UniRule"/>
</dbReference>
<keyword evidence="13 17" id="KW-0238">DNA-binding</keyword>
<organism evidence="21 22">
    <name type="scientific">Candidatus Endolissoclinum faulkneri L2</name>
    <dbReference type="NCBI Taxonomy" id="1193729"/>
    <lineage>
        <taxon>Bacteria</taxon>
        <taxon>Pseudomonadati</taxon>
        <taxon>Pseudomonadota</taxon>
        <taxon>Alphaproteobacteria</taxon>
        <taxon>Rhodospirillales</taxon>
        <taxon>Rhodospirillaceae</taxon>
        <taxon>Candidatus Endolissoclinum</taxon>
    </lineage>
</organism>
<dbReference type="eggNOG" id="COG0749">
    <property type="taxonomic scope" value="Bacteria"/>
</dbReference>
<dbReference type="SUPFAM" id="SSF88723">
    <property type="entry name" value="PIN domain-like"/>
    <property type="match status" value="1"/>
</dbReference>
<keyword evidence="8" id="KW-0540">Nuclease</keyword>
<evidence type="ECO:0000256" key="9">
    <source>
        <dbReference type="ARBA" id="ARBA00022763"/>
    </source>
</evidence>
<dbReference type="KEGG" id="thal:A1OE_1543"/>
<dbReference type="Proteomes" id="UP000010077">
    <property type="component" value="Chromosome"/>
</dbReference>
<sequence length="955" mass="108081">MLELINRSYLSKTSMKNLTISVNNVSESGHDHLILVDGSGYVFRAYYAIPPMKRADGMPVNAVFGFSNMLIKLIEDRDINRMAVIFDNCRFSFRHRIYHHYKANRPELPEDLIKQFPLIREAIMAFNVPCIEMEGFEADDVIATYTREAVEKGWQVTILSSDKDMMQLVRSGVSIYDPMKKVQISSDQVMEKFGVFPEKVVDVQALAGDYIDNIPGVPSIGIKTAAQLIKQYGDLETLLGCLKEIKQPKRRQKLIQNAHLARISKQLVTLRDDLQLSEDVEDLIIHDIDVNNVLSFLYDQNFKKLISRFESNFVQNSYEKIDDKNILVASTKNDLRYELITSMDNLRLWINNAEANGIVSFSIETTSLNAMRAELLGISLALSSGKACYIPLRHMNNRIYHEINATTSFLVEEVKQIPFNEAIPALKELFENSSVLKIAHNAKYDCLVLSRSINGEISVSPLDDIMCISYVLEGKMHGHELDELTFLHFKHVKISFENICGKGKKQISFAEVNLDKAVSYAAENADMIYRLHKVLHPRLIKEHMTTVYEVLERPLIPVLVDMERNGIIVDPKILGDMSRDFARRIMQRENEIYYLAGEKFNVSSHKQLGEILFDKLRLPWGKKSKTGSYSTGAKVLEIMADRGVELAAKILEYRRLVKLKSTYVDVLLAKINPETKRIHTSYSMTGVATGRLSSNHPNLQNVPIRTDDGRKIRTAFVAKPGNVLLSVDYSQIELRLLADIAGLEGMRMAFNRGIDIHEQTASEVFGISLDKMTSDVRRKAKAINFGIIYGISSFGLASQLGISRIEAQRYINDYFKRFSGIIDYMLEMKRLAHEYGYVQTLFGRKIYIDAIHEKNLVKRNFGERAAINAPIQGTAADIIKRAMVRLSIALHKANFKAKMLLQVHDELLFEVPESDIEATADLIKEVMEGAATPSLNISVPLVVKAGWGNSHGAAH</sequence>
<feature type="domain" description="5'-3' exonuclease" evidence="19">
    <location>
        <begin position="31"/>
        <end position="286"/>
    </location>
</feature>
<dbReference type="NCBIfam" id="TIGR00593">
    <property type="entry name" value="pola"/>
    <property type="match status" value="1"/>
</dbReference>
<keyword evidence="7 17" id="KW-0235">DNA replication</keyword>
<keyword evidence="5 17" id="KW-0808">Transferase</keyword>
<keyword evidence="11 17" id="KW-0269">Exonuclease</keyword>
<dbReference type="AlphaFoldDB" id="K7YJ81"/>
<dbReference type="InterPro" id="IPR043502">
    <property type="entry name" value="DNA/RNA_pol_sf"/>
</dbReference>
<evidence type="ECO:0000256" key="6">
    <source>
        <dbReference type="ARBA" id="ARBA00022695"/>
    </source>
</evidence>
<dbReference type="InterPro" id="IPR002562">
    <property type="entry name" value="3'-5'_exonuclease_dom"/>
</dbReference>
<dbReference type="SMART" id="SM00279">
    <property type="entry name" value="HhH2"/>
    <property type="match status" value="1"/>
</dbReference>
<evidence type="ECO:0000259" key="18">
    <source>
        <dbReference type="SMART" id="SM00474"/>
    </source>
</evidence>
<dbReference type="Gene3D" id="3.30.70.370">
    <property type="match status" value="1"/>
</dbReference>
<name>K7YJ81_9PROT</name>
<evidence type="ECO:0000256" key="17">
    <source>
        <dbReference type="RuleBase" id="RU004460"/>
    </source>
</evidence>
<dbReference type="InterPro" id="IPR002421">
    <property type="entry name" value="5-3_exonuclease"/>
</dbReference>
<dbReference type="Pfam" id="PF00476">
    <property type="entry name" value="DNA_pol_A"/>
    <property type="match status" value="1"/>
</dbReference>
<dbReference type="CDD" id="cd09898">
    <property type="entry name" value="H3TH_53EXO"/>
    <property type="match status" value="1"/>
</dbReference>
<dbReference type="PATRIC" id="fig|1193729.4.peg.809"/>
<reference evidence="21 22" key="1">
    <citation type="journal article" date="2012" name="Proc. Natl. Acad. Sci. U.S.A.">
        <title>Genome streamlining and chemical defense in a coral reef symbiosis.</title>
        <authorList>
            <person name="Kwan J.C."/>
            <person name="Donia M.S."/>
            <person name="Han A.W."/>
            <person name="Hirose E."/>
            <person name="Haygood M.G."/>
            <person name="Schmidt E.W."/>
        </authorList>
    </citation>
    <scope>NUCLEOTIDE SEQUENCE [LARGE SCALE GENOMIC DNA]</scope>
    <source>
        <strain evidence="21 22">L2</strain>
    </source>
</reference>
<dbReference type="HOGENOM" id="CLU_004675_0_0_5"/>
<dbReference type="Gene3D" id="1.20.1060.10">
    <property type="entry name" value="Taq DNA Polymerase, Chain T, domain 4"/>
    <property type="match status" value="1"/>
</dbReference>
<dbReference type="InterPro" id="IPR020046">
    <property type="entry name" value="5-3_exonucl_a-hlix_arch_N"/>
</dbReference>
<dbReference type="InterPro" id="IPR020045">
    <property type="entry name" value="DNA_polI_H3TH"/>
</dbReference>
<dbReference type="GO" id="GO:0006302">
    <property type="term" value="P:double-strand break repair"/>
    <property type="evidence" value="ECO:0007669"/>
    <property type="project" value="TreeGrafter"/>
</dbReference>
<evidence type="ECO:0000313" key="22">
    <source>
        <dbReference type="Proteomes" id="UP000010077"/>
    </source>
</evidence>
<comment type="function">
    <text evidence="17">In addition to polymerase activity, this DNA polymerase exhibits 3'-5' and 5'-3' exonuclease activity.</text>
</comment>
<feature type="domain" description="3'-5' exonuclease" evidence="18">
    <location>
        <begin position="337"/>
        <end position="540"/>
    </location>
</feature>
<evidence type="ECO:0000313" key="21">
    <source>
        <dbReference type="EMBL" id="AFX99710.1"/>
    </source>
</evidence>
<dbReference type="NCBIfam" id="NF004397">
    <property type="entry name" value="PRK05755.1"/>
    <property type="match status" value="1"/>
</dbReference>
<evidence type="ECO:0000256" key="10">
    <source>
        <dbReference type="ARBA" id="ARBA00022801"/>
    </source>
</evidence>
<dbReference type="Pfam" id="PF02739">
    <property type="entry name" value="5_3_exonuc_N"/>
    <property type="match status" value="1"/>
</dbReference>
<dbReference type="InterPro" id="IPR018320">
    <property type="entry name" value="DNA_polymerase_1"/>
</dbReference>
<dbReference type="FunFam" id="1.10.150.20:FF:000003">
    <property type="entry name" value="DNA polymerase I"/>
    <property type="match status" value="1"/>
</dbReference>
<dbReference type="SMART" id="SM00474">
    <property type="entry name" value="35EXOc"/>
    <property type="match status" value="1"/>
</dbReference>
<evidence type="ECO:0000256" key="2">
    <source>
        <dbReference type="ARBA" id="ARBA00011541"/>
    </source>
</evidence>
<dbReference type="GO" id="GO:0003887">
    <property type="term" value="F:DNA-directed DNA polymerase activity"/>
    <property type="evidence" value="ECO:0007669"/>
    <property type="project" value="UniProtKB-UniRule"/>
</dbReference>
<feature type="domain" description="DNA-directed DNA polymerase family A palm" evidence="20">
    <location>
        <begin position="709"/>
        <end position="915"/>
    </location>
</feature>
<dbReference type="STRING" id="1193729.A1OE_1543"/>
<evidence type="ECO:0000256" key="12">
    <source>
        <dbReference type="ARBA" id="ARBA00022932"/>
    </source>
</evidence>
<evidence type="ECO:0000259" key="19">
    <source>
        <dbReference type="SMART" id="SM00475"/>
    </source>
</evidence>
<dbReference type="Gene3D" id="3.40.50.1010">
    <property type="entry name" value="5'-nuclease"/>
    <property type="match status" value="1"/>
</dbReference>
<proteinExistence type="inferred from homology"/>
<evidence type="ECO:0000256" key="13">
    <source>
        <dbReference type="ARBA" id="ARBA00023125"/>
    </source>
</evidence>